<feature type="domain" description="NrtR DNA-binding winged helix" evidence="1">
    <location>
        <begin position="311"/>
        <end position="371"/>
    </location>
</feature>
<sequence>MIALVLATALNEASFPCVTNRECRLWHIFVQVRRAKIATVRDVDASTVIVENRIKSVQLLLMAGLGQTSSEIMDHQAKGSRKGRAGGANAVKADLIAIVIAVTNSDPCVLTIAQANALPSGPFEQAHRSLQSGLRGWVEQQTGQPLGYIEQLYTFADRDRIGAEERVISISYLALTRDEDAGGSARRCWASWYDYFPWEDHRSGTPTVVLEHLRPRLREWADDADDTATRLDRRRRAAVAFGFDDRSWNEELVLQRYELLYEAALVEEATRGGFSAEPTPVPGRSMIADHRRILATAIARLRSKIKYRPVVFELMPPLFTLLQLQRTVEALSGRLINKPNFRRLIEQQELVEKTGETTAETGGRPAQLYRFRHTILDERPVAGTKLPLARA</sequence>
<dbReference type="Pfam" id="PF21906">
    <property type="entry name" value="WHD_NrtR"/>
    <property type="match status" value="1"/>
</dbReference>
<dbReference type="SUPFAM" id="SSF55811">
    <property type="entry name" value="Nudix"/>
    <property type="match status" value="1"/>
</dbReference>
<organism evidence="2 3">
    <name type="scientific">Mesorhizobium sangaii</name>
    <dbReference type="NCBI Taxonomy" id="505389"/>
    <lineage>
        <taxon>Bacteria</taxon>
        <taxon>Pseudomonadati</taxon>
        <taxon>Pseudomonadota</taxon>
        <taxon>Alphaproteobacteria</taxon>
        <taxon>Hyphomicrobiales</taxon>
        <taxon>Phyllobacteriaceae</taxon>
        <taxon>Mesorhizobium</taxon>
    </lineage>
</organism>
<dbReference type="CDD" id="cd18873">
    <property type="entry name" value="NUDIX_NadM_like"/>
    <property type="match status" value="1"/>
</dbReference>
<dbReference type="InterPro" id="IPR036388">
    <property type="entry name" value="WH-like_DNA-bd_sf"/>
</dbReference>
<protein>
    <recommendedName>
        <fullName evidence="1">NrtR DNA-binding winged helix domain-containing protein</fullName>
    </recommendedName>
</protein>
<dbReference type="InterPro" id="IPR036390">
    <property type="entry name" value="WH_DNA-bd_sf"/>
</dbReference>
<dbReference type="InterPro" id="IPR054105">
    <property type="entry name" value="WHD_NrtR"/>
</dbReference>
<dbReference type="InterPro" id="IPR015797">
    <property type="entry name" value="NUDIX_hydrolase-like_dom_sf"/>
</dbReference>
<dbReference type="Gene3D" id="1.10.10.10">
    <property type="entry name" value="Winged helix-like DNA-binding domain superfamily/Winged helix DNA-binding domain"/>
    <property type="match status" value="1"/>
</dbReference>
<proteinExistence type="predicted"/>
<dbReference type="SUPFAM" id="SSF46785">
    <property type="entry name" value="Winged helix' DNA-binding domain"/>
    <property type="match status" value="1"/>
</dbReference>
<reference evidence="2 3" key="1">
    <citation type="submission" date="2020-08" db="EMBL/GenBank/DDBJ databases">
        <title>Genomic Encyclopedia of Type Strains, Phase IV (KMG-IV): sequencing the most valuable type-strain genomes for metagenomic binning, comparative biology and taxonomic classification.</title>
        <authorList>
            <person name="Goeker M."/>
        </authorList>
    </citation>
    <scope>NUCLEOTIDE SEQUENCE [LARGE SCALE GENOMIC DNA]</scope>
    <source>
        <strain evidence="2 3">DSM 100039</strain>
    </source>
</reference>
<name>A0A841PFD8_9HYPH</name>
<evidence type="ECO:0000313" key="3">
    <source>
        <dbReference type="Proteomes" id="UP000556329"/>
    </source>
</evidence>
<dbReference type="EMBL" id="JACHEF010000012">
    <property type="protein sequence ID" value="MBB6414034.1"/>
    <property type="molecule type" value="Genomic_DNA"/>
</dbReference>
<dbReference type="AlphaFoldDB" id="A0A841PFD8"/>
<keyword evidence="3" id="KW-1185">Reference proteome</keyword>
<evidence type="ECO:0000313" key="2">
    <source>
        <dbReference type="EMBL" id="MBB6414034.1"/>
    </source>
</evidence>
<gene>
    <name evidence="2" type="ORF">HNQ71_006743</name>
</gene>
<dbReference type="Proteomes" id="UP000556329">
    <property type="component" value="Unassembled WGS sequence"/>
</dbReference>
<dbReference type="Gene3D" id="3.90.79.10">
    <property type="entry name" value="Nucleoside Triphosphate Pyrophosphohydrolase"/>
    <property type="match status" value="1"/>
</dbReference>
<accession>A0A841PFD8</accession>
<comment type="caution">
    <text evidence="2">The sequence shown here is derived from an EMBL/GenBank/DDBJ whole genome shotgun (WGS) entry which is preliminary data.</text>
</comment>
<evidence type="ECO:0000259" key="1">
    <source>
        <dbReference type="Pfam" id="PF21906"/>
    </source>
</evidence>